<feature type="domain" description="Pyridoxamine 5'-phosphate oxidase N-terminal" evidence="2">
    <location>
        <begin position="9"/>
        <end position="140"/>
    </location>
</feature>
<dbReference type="PANTHER" id="PTHR35176">
    <property type="entry name" value="HEME OXYGENASE HI_0854-RELATED"/>
    <property type="match status" value="1"/>
</dbReference>
<keyword evidence="1" id="KW-0560">Oxidoreductase</keyword>
<dbReference type="EMBL" id="LMTZ01000107">
    <property type="protein sequence ID" value="KST65599.1"/>
    <property type="molecule type" value="Genomic_DNA"/>
</dbReference>
<dbReference type="InterPro" id="IPR012349">
    <property type="entry name" value="Split_barrel_FMN-bd"/>
</dbReference>
<dbReference type="OrthoDB" id="5345368at2"/>
<evidence type="ECO:0000313" key="5">
    <source>
        <dbReference type="Proteomes" id="UP000053372"/>
    </source>
</evidence>
<dbReference type="AlphaFoldDB" id="A0A0V7ZNU2"/>
<dbReference type="GO" id="GO:0016627">
    <property type="term" value="F:oxidoreductase activity, acting on the CH-CH group of donors"/>
    <property type="evidence" value="ECO:0007669"/>
    <property type="project" value="TreeGrafter"/>
</dbReference>
<organism evidence="4 5">
    <name type="scientific">Mastigocoleus testarum BC008</name>
    <dbReference type="NCBI Taxonomy" id="371196"/>
    <lineage>
        <taxon>Bacteria</taxon>
        <taxon>Bacillati</taxon>
        <taxon>Cyanobacteriota</taxon>
        <taxon>Cyanophyceae</taxon>
        <taxon>Nostocales</taxon>
        <taxon>Hapalosiphonaceae</taxon>
        <taxon>Mastigocoleus</taxon>
    </lineage>
</organism>
<dbReference type="PIRSF" id="PIRSF004633">
    <property type="entry name" value="UCP_PLP_oxd"/>
    <property type="match status" value="1"/>
</dbReference>
<dbReference type="GO" id="GO:0005829">
    <property type="term" value="C:cytosol"/>
    <property type="evidence" value="ECO:0007669"/>
    <property type="project" value="TreeGrafter"/>
</dbReference>
<dbReference type="InterPro" id="IPR052019">
    <property type="entry name" value="F420H2_bilvrd_red/Heme_oxyg"/>
</dbReference>
<dbReference type="GO" id="GO:0070967">
    <property type="term" value="F:coenzyme F420 binding"/>
    <property type="evidence" value="ECO:0007669"/>
    <property type="project" value="TreeGrafter"/>
</dbReference>
<protein>
    <submittedName>
        <fullName evidence="4">Pyridoxamine 5-phosphate oxidase</fullName>
    </submittedName>
</protein>
<dbReference type="Pfam" id="PF01243">
    <property type="entry name" value="PNPOx_N"/>
    <property type="match status" value="1"/>
</dbReference>
<dbReference type="Proteomes" id="UP000053372">
    <property type="component" value="Unassembled WGS sequence"/>
</dbReference>
<keyword evidence="5" id="KW-1185">Reference proteome</keyword>
<dbReference type="InterPro" id="IPR011576">
    <property type="entry name" value="Pyridox_Oxase_N"/>
</dbReference>
<dbReference type="InterPro" id="IPR014419">
    <property type="entry name" value="HutZ"/>
</dbReference>
<dbReference type="PANTHER" id="PTHR35176:SF6">
    <property type="entry name" value="HEME OXYGENASE HI_0854-RELATED"/>
    <property type="match status" value="1"/>
</dbReference>
<reference evidence="4 5" key="1">
    <citation type="journal article" date="2015" name="Genome Announc.">
        <title>Draft Genome of the Euendolithic (true boring) Cyanobacterium Mastigocoleus testarum strain BC008.</title>
        <authorList>
            <person name="Guida B.S."/>
            <person name="Garcia-Pichel F."/>
        </authorList>
    </citation>
    <scope>NUCLEOTIDE SEQUENCE [LARGE SCALE GENOMIC DNA]</scope>
    <source>
        <strain evidence="4 5">BC008</strain>
    </source>
</reference>
<name>A0A0V7ZNU2_9CYAN</name>
<evidence type="ECO:0000259" key="2">
    <source>
        <dbReference type="Pfam" id="PF01243"/>
    </source>
</evidence>
<evidence type="ECO:0000313" key="4">
    <source>
        <dbReference type="EMBL" id="KST66104.1"/>
    </source>
</evidence>
<sequence length="163" mass="18770">MSQFESILAAYQTFPEEFQSLVICTVDKDGMPNASYTPFVMDEEKNIYIYVSGLSSHTQNLHALPKASILFVEDESKTQQIFARRRLSFDCDAQLIERDTQLWLQMVSQFKARFGNIIEMLEQLPDFRIFQLKPKSGRFVVGFGAAYEVDPNDFNNLIHVKGK</sequence>
<evidence type="ECO:0000256" key="1">
    <source>
        <dbReference type="ARBA" id="ARBA00023002"/>
    </source>
</evidence>
<evidence type="ECO:0000313" key="3">
    <source>
        <dbReference type="EMBL" id="KST65599.1"/>
    </source>
</evidence>
<comment type="caution">
    <text evidence="4">The sequence shown here is derived from an EMBL/GenBank/DDBJ whole genome shotgun (WGS) entry which is preliminary data.</text>
</comment>
<proteinExistence type="predicted"/>
<dbReference type="Gene3D" id="2.30.110.10">
    <property type="entry name" value="Electron Transport, Fmn-binding Protein, Chain A"/>
    <property type="match status" value="1"/>
</dbReference>
<accession>A0A0V7ZNU2</accession>
<dbReference type="SUPFAM" id="SSF50475">
    <property type="entry name" value="FMN-binding split barrel"/>
    <property type="match status" value="1"/>
</dbReference>
<dbReference type="RefSeq" id="WP_027845089.1">
    <property type="nucleotide sequence ID" value="NZ_LMTZ01000100.1"/>
</dbReference>
<dbReference type="EMBL" id="LMTZ01000100">
    <property type="protein sequence ID" value="KST66104.1"/>
    <property type="molecule type" value="Genomic_DNA"/>
</dbReference>
<gene>
    <name evidence="4" type="ORF">BC008_24050</name>
    <name evidence="3" type="ORF">BC008_42310</name>
</gene>